<dbReference type="AlphaFoldDB" id="A0A2P2QL88"/>
<proteinExistence type="predicted"/>
<protein>
    <submittedName>
        <fullName evidence="1">Uncharacterized protein</fullName>
    </submittedName>
</protein>
<evidence type="ECO:0000313" key="1">
    <source>
        <dbReference type="EMBL" id="MBX67742.1"/>
    </source>
</evidence>
<sequence>MIHPCAVGSSSLYENVGSARNLTCLRLQWTRPSPLLRRMKPHSPEIPQQ</sequence>
<accession>A0A2P2QL88</accession>
<dbReference type="EMBL" id="GGEC01087258">
    <property type="protein sequence ID" value="MBX67742.1"/>
    <property type="molecule type" value="Transcribed_RNA"/>
</dbReference>
<name>A0A2P2QL88_RHIMU</name>
<organism evidence="1">
    <name type="scientific">Rhizophora mucronata</name>
    <name type="common">Asiatic mangrove</name>
    <dbReference type="NCBI Taxonomy" id="61149"/>
    <lineage>
        <taxon>Eukaryota</taxon>
        <taxon>Viridiplantae</taxon>
        <taxon>Streptophyta</taxon>
        <taxon>Embryophyta</taxon>
        <taxon>Tracheophyta</taxon>
        <taxon>Spermatophyta</taxon>
        <taxon>Magnoliopsida</taxon>
        <taxon>eudicotyledons</taxon>
        <taxon>Gunneridae</taxon>
        <taxon>Pentapetalae</taxon>
        <taxon>rosids</taxon>
        <taxon>fabids</taxon>
        <taxon>Malpighiales</taxon>
        <taxon>Rhizophoraceae</taxon>
        <taxon>Rhizophora</taxon>
    </lineage>
</organism>
<reference evidence="1" key="1">
    <citation type="submission" date="2018-02" db="EMBL/GenBank/DDBJ databases">
        <title>Rhizophora mucronata_Transcriptome.</title>
        <authorList>
            <person name="Meera S.P."/>
            <person name="Sreeshan A."/>
            <person name="Augustine A."/>
        </authorList>
    </citation>
    <scope>NUCLEOTIDE SEQUENCE</scope>
    <source>
        <tissue evidence="1">Leaf</tissue>
    </source>
</reference>